<dbReference type="Proteomes" id="UP001216172">
    <property type="component" value="Segment"/>
</dbReference>
<gene>
    <name evidence="2" type="ORF">ParaMal1_00030</name>
</gene>
<protein>
    <submittedName>
        <fullName evidence="2">Uncharacterized protein</fullName>
    </submittedName>
</protein>
<accession>A0AAF0JI08</accession>
<name>A0AAF0JI08_9CAUD</name>
<keyword evidence="3" id="KW-1185">Reference proteome</keyword>
<organism evidence="2 3">
    <name type="scientific">Paracoccus phage ParMal1</name>
    <dbReference type="NCBI Taxonomy" id="3032416"/>
    <lineage>
        <taxon>Viruses</taxon>
        <taxon>Duplodnaviria</taxon>
        <taxon>Heunggongvirae</taxon>
        <taxon>Uroviricota</taxon>
        <taxon>Caudoviricetes</taxon>
        <taxon>Autographivirales</taxon>
        <taxon>Autographivirales incertae sedis</taxon>
        <taxon>Mallvirus</taxon>
        <taxon>Mallvirus ParMal1</taxon>
    </lineage>
</organism>
<evidence type="ECO:0000256" key="1">
    <source>
        <dbReference type="SAM" id="MobiDB-lite"/>
    </source>
</evidence>
<feature type="compositionally biased region" description="Basic and acidic residues" evidence="1">
    <location>
        <begin position="204"/>
        <end position="219"/>
    </location>
</feature>
<feature type="compositionally biased region" description="Polar residues" evidence="1">
    <location>
        <begin position="220"/>
        <end position="230"/>
    </location>
</feature>
<proteinExistence type="predicted"/>
<evidence type="ECO:0000313" key="2">
    <source>
        <dbReference type="EMBL" id="WFG40914.1"/>
    </source>
</evidence>
<sequence>MRPRTSARMHEASPCTASGAGRTCLNRMGGCPHRPFWQCVSTTRKKLNDHILTLHHSTPKVYPLTLTSGFSKLASHPNELRNSTALDTLIEQVELSFRSFIMENQPDSGLVEQLTDGSLSTSCPEGQLALAGIDYAEIERRVLSWKTSYQPSASRKRDTLAWLYSGLPFQPHSLPRWMTDLYSAGSTTMQVAAKGGSVSARHVPHSELTLHELPRRETQRPTTAETSAST</sequence>
<reference evidence="2" key="1">
    <citation type="submission" date="2023-02" db="EMBL/GenBank/DDBJ databases">
        <authorList>
            <person name="Rihtman B."/>
        </authorList>
    </citation>
    <scope>NUCLEOTIDE SEQUENCE</scope>
</reference>
<feature type="region of interest" description="Disordered" evidence="1">
    <location>
        <begin position="195"/>
        <end position="230"/>
    </location>
</feature>
<dbReference type="EMBL" id="OQ376858">
    <property type="protein sequence ID" value="WFG40914.1"/>
    <property type="molecule type" value="Genomic_DNA"/>
</dbReference>
<evidence type="ECO:0000313" key="3">
    <source>
        <dbReference type="Proteomes" id="UP001216172"/>
    </source>
</evidence>